<dbReference type="STRING" id="1093900.A0A507B0K5"/>
<evidence type="ECO:0000256" key="3">
    <source>
        <dbReference type="ARBA" id="ARBA00022679"/>
    </source>
</evidence>
<dbReference type="Gene3D" id="3.40.50.150">
    <property type="entry name" value="Vaccinia Virus protein VP39"/>
    <property type="match status" value="1"/>
</dbReference>
<dbReference type="AlphaFoldDB" id="A0A507B0K5"/>
<evidence type="ECO:0000256" key="1">
    <source>
        <dbReference type="ARBA" id="ARBA00022553"/>
    </source>
</evidence>
<dbReference type="InterPro" id="IPR029063">
    <property type="entry name" value="SAM-dependent_MTases_sf"/>
</dbReference>
<keyword evidence="4" id="KW-0949">S-adenosyl-L-methionine</keyword>
<dbReference type="OrthoDB" id="276151at2759"/>
<reference evidence="6 7" key="1">
    <citation type="submission" date="2019-06" db="EMBL/GenBank/DDBJ databases">
        <title>Draft genome sequence of the filamentous fungus Phialemoniopsis curvata isolated from diesel fuel.</title>
        <authorList>
            <person name="Varaljay V.A."/>
            <person name="Lyon W.J."/>
            <person name="Crouch A.L."/>
            <person name="Drake C.E."/>
            <person name="Hollomon J.M."/>
            <person name="Nadeau L.J."/>
            <person name="Nunn H.S."/>
            <person name="Stevenson B.S."/>
            <person name="Bojanowski C.L."/>
            <person name="Crookes-Goodson W.J."/>
        </authorList>
    </citation>
    <scope>NUCLEOTIDE SEQUENCE [LARGE SCALE GENOMIC DNA]</scope>
    <source>
        <strain evidence="6 7">D216</strain>
    </source>
</reference>
<organism evidence="6 7">
    <name type="scientific">Thyridium curvatum</name>
    <dbReference type="NCBI Taxonomy" id="1093900"/>
    <lineage>
        <taxon>Eukaryota</taxon>
        <taxon>Fungi</taxon>
        <taxon>Dikarya</taxon>
        <taxon>Ascomycota</taxon>
        <taxon>Pezizomycotina</taxon>
        <taxon>Sordariomycetes</taxon>
        <taxon>Sordariomycetidae</taxon>
        <taxon>Thyridiales</taxon>
        <taxon>Thyridiaceae</taxon>
        <taxon>Thyridium</taxon>
    </lineage>
</organism>
<dbReference type="CDD" id="cd02440">
    <property type="entry name" value="AdoMet_MTases"/>
    <property type="match status" value="1"/>
</dbReference>
<dbReference type="SUPFAM" id="SSF53335">
    <property type="entry name" value="S-adenosyl-L-methionine-dependent methyltransferases"/>
    <property type="match status" value="1"/>
</dbReference>
<dbReference type="PROSITE" id="PS51585">
    <property type="entry name" value="SAM_MT_TPMT"/>
    <property type="match status" value="1"/>
</dbReference>
<proteinExistence type="predicted"/>
<dbReference type="GO" id="GO:0032259">
    <property type="term" value="P:methylation"/>
    <property type="evidence" value="ECO:0007669"/>
    <property type="project" value="UniProtKB-KW"/>
</dbReference>
<keyword evidence="2" id="KW-0489">Methyltransferase</keyword>
<evidence type="ECO:0008006" key="8">
    <source>
        <dbReference type="Google" id="ProtNLM"/>
    </source>
</evidence>
<dbReference type="PANTHER" id="PTHR32183:SF11">
    <property type="entry name" value="THIOL METHYLTRANSFERASE 2-RELATED"/>
    <property type="match status" value="1"/>
</dbReference>
<dbReference type="EMBL" id="SKBQ01000001">
    <property type="protein sequence ID" value="TPX15772.1"/>
    <property type="molecule type" value="Genomic_DNA"/>
</dbReference>
<dbReference type="GO" id="GO:0008757">
    <property type="term" value="F:S-adenosylmethionine-dependent methyltransferase activity"/>
    <property type="evidence" value="ECO:0007669"/>
    <property type="project" value="InterPro"/>
</dbReference>
<evidence type="ECO:0000256" key="4">
    <source>
        <dbReference type="ARBA" id="ARBA00022691"/>
    </source>
</evidence>
<dbReference type="InParanoid" id="A0A507B0K5"/>
<keyword evidence="1" id="KW-0597">Phosphoprotein</keyword>
<gene>
    <name evidence="6" type="ORF">E0L32_000106</name>
</gene>
<dbReference type="Proteomes" id="UP000319257">
    <property type="component" value="Unassembled WGS sequence"/>
</dbReference>
<dbReference type="PANTHER" id="PTHR32183">
    <property type="match status" value="1"/>
</dbReference>
<evidence type="ECO:0000313" key="7">
    <source>
        <dbReference type="Proteomes" id="UP000319257"/>
    </source>
</evidence>
<evidence type="ECO:0000256" key="2">
    <source>
        <dbReference type="ARBA" id="ARBA00022603"/>
    </source>
</evidence>
<name>A0A507B0K5_9PEZI</name>
<dbReference type="InterPro" id="IPR008854">
    <property type="entry name" value="TPMT"/>
</dbReference>
<evidence type="ECO:0000313" key="6">
    <source>
        <dbReference type="EMBL" id="TPX15772.1"/>
    </source>
</evidence>
<dbReference type="GeneID" id="41967553"/>
<dbReference type="RefSeq" id="XP_030997483.1">
    <property type="nucleotide sequence ID" value="XM_031133206.1"/>
</dbReference>
<sequence>MSLPDDPTPLQTAFYNQPLSAHLSTWDSLWEANNTPWDRAGPSPALHDLLADRAHDHLFASCRPSPPAQGQQRQRQRQQPRKKALVSGCGRGHDVLLLAALGYDAYGIDFSPVAIRGARANAEAVAAADPEEYRPRDPAVGRGAVTWLEGDWFKFDFAAEVGVDKFDLIFDYTFLCALPPSARPAWAARNAALLRPDGGRLVCLEFPRTKPLHLAGPPWGLRSHIYLAHLSRPGRELPYTDAGDVVAQEEDELGDDPVGATADVAGRGLKRLALIVPPRTHSCGVSEDGTVHDRISVWGH</sequence>
<dbReference type="Pfam" id="PF05724">
    <property type="entry name" value="TPMT"/>
    <property type="match status" value="1"/>
</dbReference>
<keyword evidence="7" id="KW-1185">Reference proteome</keyword>
<keyword evidence="3" id="KW-0808">Transferase</keyword>
<accession>A0A507B0K5</accession>
<comment type="caution">
    <text evidence="6">The sequence shown here is derived from an EMBL/GenBank/DDBJ whole genome shotgun (WGS) entry which is preliminary data.</text>
</comment>
<protein>
    <recommendedName>
        <fullName evidence="8">Thiol methyltransferase</fullName>
    </recommendedName>
</protein>
<feature type="region of interest" description="Disordered" evidence="5">
    <location>
        <begin position="63"/>
        <end position="82"/>
    </location>
</feature>
<evidence type="ECO:0000256" key="5">
    <source>
        <dbReference type="SAM" id="MobiDB-lite"/>
    </source>
</evidence>